<name>A0ABM5WU55_9BACL</name>
<dbReference type="PIRSF" id="PIRSF005962">
    <property type="entry name" value="Pept_M20D_amidohydro"/>
    <property type="match status" value="1"/>
</dbReference>
<proteinExistence type="predicted"/>
<evidence type="ECO:0000313" key="3">
    <source>
        <dbReference type="Proteomes" id="UP000065533"/>
    </source>
</evidence>
<dbReference type="InterPro" id="IPR011650">
    <property type="entry name" value="Peptidase_M20_dimer"/>
</dbReference>
<dbReference type="Gene3D" id="3.30.70.360">
    <property type="match status" value="1"/>
</dbReference>
<dbReference type="Proteomes" id="UP000065533">
    <property type="component" value="Chromosome"/>
</dbReference>
<dbReference type="InterPro" id="IPR002933">
    <property type="entry name" value="Peptidase_M20"/>
</dbReference>
<protein>
    <submittedName>
        <fullName evidence="2">Amidohydrolase</fullName>
    </submittedName>
</protein>
<dbReference type="SUPFAM" id="SSF55031">
    <property type="entry name" value="Bacterial exopeptidase dimerisation domain"/>
    <property type="match status" value="1"/>
</dbReference>
<dbReference type="EMBL" id="CP013661">
    <property type="protein sequence ID" value="ALS77821.1"/>
    <property type="molecule type" value="Genomic_DNA"/>
</dbReference>
<dbReference type="SUPFAM" id="SSF53187">
    <property type="entry name" value="Zn-dependent exopeptidases"/>
    <property type="match status" value="1"/>
</dbReference>
<dbReference type="RefSeq" id="WP_058384492.1">
    <property type="nucleotide sequence ID" value="NZ_CP013661.2"/>
</dbReference>
<dbReference type="InterPro" id="IPR017439">
    <property type="entry name" value="Amidohydrolase"/>
</dbReference>
<dbReference type="InterPro" id="IPR036264">
    <property type="entry name" value="Bact_exopeptidase_dim_dom"/>
</dbReference>
<feature type="domain" description="Peptidase M20 dimerisation" evidence="1">
    <location>
        <begin position="170"/>
        <end position="256"/>
    </location>
</feature>
<dbReference type="Pfam" id="PF07687">
    <property type="entry name" value="M20_dimer"/>
    <property type="match status" value="1"/>
</dbReference>
<dbReference type="PANTHER" id="PTHR11014:SF122">
    <property type="entry name" value="AMIDOHYDROLASE AMHX"/>
    <property type="match status" value="1"/>
</dbReference>
<accession>A0ABM5WU55</accession>
<reference evidence="2" key="1">
    <citation type="submission" date="2016-01" db="EMBL/GenBank/DDBJ databases">
        <title>Complete genome of Planococcus kocurri type strain.</title>
        <authorList>
            <person name="See-Too W.S."/>
        </authorList>
    </citation>
    <scope>NUCLEOTIDE SEQUENCE [LARGE SCALE GENOMIC DNA]</scope>
    <source>
        <strain evidence="2">ATCC 43650</strain>
    </source>
</reference>
<gene>
    <name evidence="2" type="ORF">AUO94_03790</name>
</gene>
<organism evidence="2 3">
    <name type="scientific">Planococcus kocurii</name>
    <dbReference type="NCBI Taxonomy" id="1374"/>
    <lineage>
        <taxon>Bacteria</taxon>
        <taxon>Bacillati</taxon>
        <taxon>Bacillota</taxon>
        <taxon>Bacilli</taxon>
        <taxon>Bacillales</taxon>
        <taxon>Caryophanaceae</taxon>
        <taxon>Planococcus</taxon>
    </lineage>
</organism>
<evidence type="ECO:0000259" key="1">
    <source>
        <dbReference type="Pfam" id="PF07687"/>
    </source>
</evidence>
<dbReference type="NCBIfam" id="TIGR01891">
    <property type="entry name" value="amidohydrolases"/>
    <property type="match status" value="1"/>
</dbReference>
<dbReference type="PANTHER" id="PTHR11014">
    <property type="entry name" value="PEPTIDASE M20 FAMILY MEMBER"/>
    <property type="match status" value="1"/>
</dbReference>
<sequence>MNSEQQIVDYFHHFHAHPEVSWREVETTKKLAAIMTELGVKHHTFPDVTGLIAEIGEGPEVIAMRADIDALWQEVDGTLQANHSCGHDANMAMVLGALLYLKDETLTKRVRFIFQPAEELGNGSLSMIERGAIDEVSQLYGVHLRPIEELPFGQVTPALHHGSGIFLRGKIQGVDAHGARPHQGKNAIDVIAAIHQFVKSVYFSPFESYSAKLTHIQTGGDSLNIIPGGAKFALDVRSQSNGLMIELQQKISDGLTAIAKLHDVEITFEWTDYTPAAEVSETAMHIADAAIRQTLGDEATAPPIQTTGADDFHFYTIKKPELHAAMIGIGADLTPGLHHPMMNFNLKALDIGARVLANIAKHK</sequence>
<keyword evidence="3" id="KW-1185">Reference proteome</keyword>
<dbReference type="Pfam" id="PF01546">
    <property type="entry name" value="Peptidase_M20"/>
    <property type="match status" value="1"/>
</dbReference>
<evidence type="ECO:0000313" key="2">
    <source>
        <dbReference type="EMBL" id="ALS77821.1"/>
    </source>
</evidence>
<dbReference type="Gene3D" id="3.40.630.10">
    <property type="entry name" value="Zn peptidases"/>
    <property type="match status" value="1"/>
</dbReference>